<evidence type="ECO:0000313" key="2">
    <source>
        <dbReference type="Proteomes" id="UP000001971"/>
    </source>
</evidence>
<protein>
    <submittedName>
        <fullName evidence="1">Uncharacterized protein</fullName>
    </submittedName>
</protein>
<dbReference type="RefSeq" id="WP_002214737.1">
    <property type="nucleotide sequence ID" value="NC_008150.1"/>
</dbReference>
<proteinExistence type="predicted"/>
<dbReference type="GeneID" id="57974099"/>
<evidence type="ECO:0000313" key="1">
    <source>
        <dbReference type="EMBL" id="ABG15546.1"/>
    </source>
</evidence>
<organism evidence="1 2">
    <name type="scientific">Yersinia pestis bv. Antiqua (strain Antiqua)</name>
    <dbReference type="NCBI Taxonomy" id="360102"/>
    <lineage>
        <taxon>Bacteria</taxon>
        <taxon>Pseudomonadati</taxon>
        <taxon>Pseudomonadota</taxon>
        <taxon>Gammaproteobacteria</taxon>
        <taxon>Enterobacterales</taxon>
        <taxon>Yersiniaceae</taxon>
        <taxon>Yersinia</taxon>
    </lineage>
</organism>
<accession>A0A0E1NP63</accession>
<dbReference type="Proteomes" id="UP000001971">
    <property type="component" value="Chromosome"/>
</dbReference>
<gene>
    <name evidence="1" type="ordered locus">YPA_3584</name>
</gene>
<dbReference type="HOGENOM" id="CLU_2037197_0_0_6"/>
<dbReference type="PATRIC" id="fig|360102.15.peg.2943"/>
<sequence precursor="true">MTAANTRAGGISFIGSDPMIPISAPNTAPNANGIPNVSNYFCCGGNEQNLNTIRPATIDGGSVMGAASGTHSAKMDPMQGSGKYFIQGSPATRLGDMSMTNNYNAPSTQIAPSQTKYFVNA</sequence>
<dbReference type="Pfam" id="PF13665">
    <property type="entry name" value="Tox-PAAR-like"/>
    <property type="match status" value="1"/>
</dbReference>
<name>A0A0E1NP63_YERPA</name>
<dbReference type="EMBL" id="CP000308">
    <property type="protein sequence ID" value="ABG15546.1"/>
    <property type="molecule type" value="Genomic_DNA"/>
</dbReference>
<dbReference type="KEGG" id="ypa:YPA_3584"/>
<reference evidence="1 2" key="1">
    <citation type="journal article" date="2006" name="J. Bacteriol.">
        <title>Complete genome sequence of Yersinia pestis strains Antiqua and Nepal516: evidence of gene reduction in an emerging pathogen.</title>
        <authorList>
            <person name="Chain P.S."/>
            <person name="Hu P."/>
            <person name="Malfatti S.A."/>
            <person name="Radnedge L."/>
            <person name="Larimer F."/>
            <person name="Vergez L.M."/>
            <person name="Worsham P."/>
            <person name="Chu M.C."/>
            <person name="Andersen G.L."/>
        </authorList>
    </citation>
    <scope>NUCLEOTIDE SEQUENCE [LARGE SCALE GENOMIC DNA]</scope>
    <source>
        <strain evidence="1 2">Antiqua</strain>
    </source>
</reference>
<dbReference type="AlphaFoldDB" id="A0A0E1NP63"/>